<evidence type="ECO:0000259" key="5">
    <source>
        <dbReference type="PROSITE" id="PS51063"/>
    </source>
</evidence>
<dbReference type="GO" id="GO:0003700">
    <property type="term" value="F:DNA-binding transcription factor activity"/>
    <property type="evidence" value="ECO:0007669"/>
    <property type="project" value="TreeGrafter"/>
</dbReference>
<dbReference type="SUPFAM" id="SSF51206">
    <property type="entry name" value="cAMP-binding domain-like"/>
    <property type="match status" value="1"/>
</dbReference>
<dbReference type="RefSeq" id="WP_193150154.1">
    <property type="nucleotide sequence ID" value="NZ_CP041235.1"/>
</dbReference>
<reference evidence="6 7" key="1">
    <citation type="submission" date="2019-06" db="EMBL/GenBank/DDBJ databases">
        <title>Sulfurimonas gotlandica sp. nov., a chemoautotrophic and psychrotolerant epsilonproteobacterium isolated from a pelagic redoxcline, and an emended description of the genus Sulfurimonas.</title>
        <authorList>
            <person name="Wang S."/>
            <person name="Jiang L."/>
            <person name="Shao Z."/>
        </authorList>
    </citation>
    <scope>NUCLEOTIDE SEQUENCE [LARGE SCALE GENOMIC DNA]</scope>
    <source>
        <strain evidence="6 7">S2-6</strain>
    </source>
</reference>
<organism evidence="6 7">
    <name type="scientific">Sulfurimonas sediminis</name>
    <dbReference type="NCBI Taxonomy" id="2590020"/>
    <lineage>
        <taxon>Bacteria</taxon>
        <taxon>Pseudomonadati</taxon>
        <taxon>Campylobacterota</taxon>
        <taxon>Epsilonproteobacteria</taxon>
        <taxon>Campylobacterales</taxon>
        <taxon>Sulfurimonadaceae</taxon>
        <taxon>Sulfurimonas</taxon>
    </lineage>
</organism>
<dbReference type="Gene3D" id="2.60.120.10">
    <property type="entry name" value="Jelly Rolls"/>
    <property type="match status" value="1"/>
</dbReference>
<dbReference type="Pfam" id="PF13545">
    <property type="entry name" value="HTH_Crp_2"/>
    <property type="match status" value="1"/>
</dbReference>
<dbReference type="Pfam" id="PF00027">
    <property type="entry name" value="cNMP_binding"/>
    <property type="match status" value="1"/>
</dbReference>
<keyword evidence="3" id="KW-0804">Transcription</keyword>
<dbReference type="GO" id="GO:0003677">
    <property type="term" value="F:DNA binding"/>
    <property type="evidence" value="ECO:0007669"/>
    <property type="project" value="UniProtKB-KW"/>
</dbReference>
<dbReference type="CDD" id="cd00038">
    <property type="entry name" value="CAP_ED"/>
    <property type="match status" value="1"/>
</dbReference>
<gene>
    <name evidence="6" type="ORF">FJR45_08430</name>
</gene>
<keyword evidence="7" id="KW-1185">Reference proteome</keyword>
<dbReference type="InterPro" id="IPR000595">
    <property type="entry name" value="cNMP-bd_dom"/>
</dbReference>
<evidence type="ECO:0000256" key="2">
    <source>
        <dbReference type="ARBA" id="ARBA00023125"/>
    </source>
</evidence>
<dbReference type="EMBL" id="CP041235">
    <property type="protein sequence ID" value="QOP43973.1"/>
    <property type="molecule type" value="Genomic_DNA"/>
</dbReference>
<dbReference type="Gene3D" id="1.10.10.10">
    <property type="entry name" value="Winged helix-like DNA-binding domain superfamily/Winged helix DNA-binding domain"/>
    <property type="match status" value="1"/>
</dbReference>
<dbReference type="InterPro" id="IPR018490">
    <property type="entry name" value="cNMP-bd_dom_sf"/>
</dbReference>
<protein>
    <submittedName>
        <fullName evidence="6">Crp/Fnr family transcriptional regulator</fullName>
    </submittedName>
</protein>
<dbReference type="InterPro" id="IPR036388">
    <property type="entry name" value="WH-like_DNA-bd_sf"/>
</dbReference>
<dbReference type="Proteomes" id="UP000593719">
    <property type="component" value="Chromosome"/>
</dbReference>
<dbReference type="InterPro" id="IPR036390">
    <property type="entry name" value="WH_DNA-bd_sf"/>
</dbReference>
<proteinExistence type="predicted"/>
<evidence type="ECO:0000256" key="1">
    <source>
        <dbReference type="ARBA" id="ARBA00023015"/>
    </source>
</evidence>
<dbReference type="PROSITE" id="PS51063">
    <property type="entry name" value="HTH_CRP_2"/>
    <property type="match status" value="1"/>
</dbReference>
<evidence type="ECO:0000313" key="7">
    <source>
        <dbReference type="Proteomes" id="UP000593719"/>
    </source>
</evidence>
<feature type="domain" description="Cyclic nucleotide-binding" evidence="4">
    <location>
        <begin position="13"/>
        <end position="133"/>
    </location>
</feature>
<dbReference type="SMART" id="SM00419">
    <property type="entry name" value="HTH_CRP"/>
    <property type="match status" value="1"/>
</dbReference>
<keyword evidence="1" id="KW-0805">Transcription regulation</keyword>
<keyword evidence="2" id="KW-0238">DNA-binding</keyword>
<dbReference type="InterPro" id="IPR014710">
    <property type="entry name" value="RmlC-like_jellyroll"/>
</dbReference>
<dbReference type="SMART" id="SM00100">
    <property type="entry name" value="cNMP"/>
    <property type="match status" value="1"/>
</dbReference>
<dbReference type="PROSITE" id="PS50042">
    <property type="entry name" value="CNMP_BINDING_3"/>
    <property type="match status" value="1"/>
</dbReference>
<evidence type="ECO:0000313" key="6">
    <source>
        <dbReference type="EMBL" id="QOP43973.1"/>
    </source>
</evidence>
<dbReference type="InterPro" id="IPR012318">
    <property type="entry name" value="HTH_CRP"/>
</dbReference>
<sequence length="215" mass="24769">MMLTVDELKSIVFFENLNEKELKLLLSITRKRSFSQGEILFYEKDKAEHLTMVLEGVVKIYKIDPKNNEIVLHRFRPKSMVAEMAVFEGIPYPASAAFESDGSVLEIDFEKFKEYFLGNQDISLALFKSLTQKIKHLDNVIALNVVLDSTARVAKYICENDEALKMKNNQLAQYLHMTPETLSRILKKFTKLGFVKKEASSYQITNKEALTILFE</sequence>
<dbReference type="InterPro" id="IPR050397">
    <property type="entry name" value="Env_Response_Regulators"/>
</dbReference>
<dbReference type="PANTHER" id="PTHR24567">
    <property type="entry name" value="CRP FAMILY TRANSCRIPTIONAL REGULATORY PROTEIN"/>
    <property type="match status" value="1"/>
</dbReference>
<evidence type="ECO:0000256" key="3">
    <source>
        <dbReference type="ARBA" id="ARBA00023163"/>
    </source>
</evidence>
<dbReference type="GO" id="GO:0005829">
    <property type="term" value="C:cytosol"/>
    <property type="evidence" value="ECO:0007669"/>
    <property type="project" value="TreeGrafter"/>
</dbReference>
<evidence type="ECO:0000259" key="4">
    <source>
        <dbReference type="PROSITE" id="PS50042"/>
    </source>
</evidence>
<feature type="domain" description="HTH crp-type" evidence="5">
    <location>
        <begin position="147"/>
        <end position="208"/>
    </location>
</feature>
<accession>A0A7M1B2L8</accession>
<name>A0A7M1B2L8_9BACT</name>
<dbReference type="PANTHER" id="PTHR24567:SF26">
    <property type="entry name" value="REGULATORY PROTEIN YEIL"/>
    <property type="match status" value="1"/>
</dbReference>
<dbReference type="AlphaFoldDB" id="A0A7M1B2L8"/>
<dbReference type="SUPFAM" id="SSF46785">
    <property type="entry name" value="Winged helix' DNA-binding domain"/>
    <property type="match status" value="1"/>
</dbReference>
<dbReference type="KEGG" id="ssei:FJR45_08430"/>